<evidence type="ECO:0000256" key="4">
    <source>
        <dbReference type="SAM" id="Phobius"/>
    </source>
</evidence>
<feature type="domain" description="Glycosyltransferase 2-like" evidence="5">
    <location>
        <begin position="44"/>
        <end position="190"/>
    </location>
</feature>
<feature type="transmembrane region" description="Helical" evidence="4">
    <location>
        <begin position="332"/>
        <end position="356"/>
    </location>
</feature>
<keyword evidence="7" id="KW-1185">Reference proteome</keyword>
<dbReference type="PANTHER" id="PTHR43630">
    <property type="entry name" value="POLY-BETA-1,6-N-ACETYL-D-GLUCOSAMINE SYNTHASE"/>
    <property type="match status" value="1"/>
</dbReference>
<keyword evidence="4" id="KW-0812">Transmembrane</keyword>
<comment type="similarity">
    <text evidence="1">Belongs to the glycosyltransferase 2 family.</text>
</comment>
<dbReference type="SUPFAM" id="SSF53448">
    <property type="entry name" value="Nucleotide-diphospho-sugar transferases"/>
    <property type="match status" value="1"/>
</dbReference>
<keyword evidence="4" id="KW-0472">Membrane</keyword>
<proteinExistence type="inferred from homology"/>
<dbReference type="Pfam" id="PF00535">
    <property type="entry name" value="Glycos_transf_2"/>
    <property type="match status" value="1"/>
</dbReference>
<dbReference type="PANTHER" id="PTHR43630:SF1">
    <property type="entry name" value="POLY-BETA-1,6-N-ACETYL-D-GLUCOSAMINE SYNTHASE"/>
    <property type="match status" value="1"/>
</dbReference>
<keyword evidence="4" id="KW-1133">Transmembrane helix</keyword>
<accession>A0A5D0MK69</accession>
<organism evidence="6 7">
    <name type="scientific">Candidatus Mcinerneyibacterium aminivorans</name>
    <dbReference type="NCBI Taxonomy" id="2703815"/>
    <lineage>
        <taxon>Bacteria</taxon>
        <taxon>Candidatus Macinerneyibacteriota</taxon>
        <taxon>Candidatus Mcinerneyibacteria</taxon>
        <taxon>Candidatus Mcinerneyibacteriales</taxon>
        <taxon>Candidatus Mcinerneyibacteriaceae</taxon>
        <taxon>Candidatus Mcinerneyibacterium</taxon>
    </lineage>
</organism>
<dbReference type="Proteomes" id="UP000324143">
    <property type="component" value="Unassembled WGS sequence"/>
</dbReference>
<evidence type="ECO:0000259" key="5">
    <source>
        <dbReference type="Pfam" id="PF00535"/>
    </source>
</evidence>
<feature type="transmembrane region" description="Helical" evidence="4">
    <location>
        <begin position="276"/>
        <end position="298"/>
    </location>
</feature>
<comment type="caution">
    <text evidence="6">The sequence shown here is derived from an EMBL/GenBank/DDBJ whole genome shotgun (WGS) entry which is preliminary data.</text>
</comment>
<dbReference type="Gene3D" id="3.90.550.10">
    <property type="entry name" value="Spore Coat Polysaccharide Biosynthesis Protein SpsA, Chain A"/>
    <property type="match status" value="1"/>
</dbReference>
<dbReference type="InterPro" id="IPR001173">
    <property type="entry name" value="Glyco_trans_2-like"/>
</dbReference>
<feature type="transmembrane region" description="Helical" evidence="4">
    <location>
        <begin position="6"/>
        <end position="27"/>
    </location>
</feature>
<sequence length="362" mass="41459">MVILKLIAIISFFIYSFSLVFFLLGLFRFKRDTLKTKINNLSTTVVVAARNEEKNLDKLIKSLINQTVDTEIIIVNDRSTDGTERILKKYPEIKYFNIKEIAKGISPKKNALRKGISEATGDVIFLTDADCIPSHSWIETMIGYFKNYTGVVSGLSYLNEKNILHKIMNLEYFALSICTAGAIGWNFPVISTGNNLAYRKKAFKEAKGFDDILYIDSGDDDLMVQKISKNTDWKFSFAFNSKSFVETEPVSNLKEFVNQRRRWASRGLDYNLSIKIPLILIYLFYLLILFLPIYIILIPSFFGLLLKLFLISAGMEVLLLGVGLFRIKKMKYLLLYPVAKILHIPYIAIMPALGILRGFKWK</sequence>
<reference evidence="6" key="1">
    <citation type="submission" date="2019-08" db="EMBL/GenBank/DDBJ databases">
        <title>Genomic characterization of a novel candidate phylum (ARYD3) from a high temperature, high salinity tertiary oil reservoir in north central Oklahoma, USA.</title>
        <authorList>
            <person name="Youssef N.H."/>
            <person name="Yadav A."/>
            <person name="Elshahed M.S."/>
        </authorList>
    </citation>
    <scope>NUCLEOTIDE SEQUENCE [LARGE SCALE GENOMIC DNA]</scope>
    <source>
        <strain evidence="6">ARYD3</strain>
    </source>
</reference>
<evidence type="ECO:0000256" key="3">
    <source>
        <dbReference type="ARBA" id="ARBA00022679"/>
    </source>
</evidence>
<keyword evidence="3" id="KW-0808">Transferase</keyword>
<gene>
    <name evidence="6" type="ORF">FXF47_01245</name>
</gene>
<protein>
    <submittedName>
        <fullName evidence="6">Glycosyltransferase</fullName>
    </submittedName>
</protein>
<dbReference type="AlphaFoldDB" id="A0A5D0MK69"/>
<dbReference type="InterPro" id="IPR029044">
    <property type="entry name" value="Nucleotide-diphossugar_trans"/>
</dbReference>
<dbReference type="GO" id="GO:0016757">
    <property type="term" value="F:glycosyltransferase activity"/>
    <property type="evidence" value="ECO:0007669"/>
    <property type="project" value="UniProtKB-KW"/>
</dbReference>
<evidence type="ECO:0000313" key="7">
    <source>
        <dbReference type="Proteomes" id="UP000324143"/>
    </source>
</evidence>
<evidence type="ECO:0000256" key="2">
    <source>
        <dbReference type="ARBA" id="ARBA00022676"/>
    </source>
</evidence>
<evidence type="ECO:0000313" key="6">
    <source>
        <dbReference type="EMBL" id="TYB31993.1"/>
    </source>
</evidence>
<keyword evidence="2" id="KW-0328">Glycosyltransferase</keyword>
<dbReference type="EMBL" id="VSIX01000012">
    <property type="protein sequence ID" value="TYB31993.1"/>
    <property type="molecule type" value="Genomic_DNA"/>
</dbReference>
<evidence type="ECO:0000256" key="1">
    <source>
        <dbReference type="ARBA" id="ARBA00006739"/>
    </source>
</evidence>
<name>A0A5D0MK69_9BACT</name>
<feature type="transmembrane region" description="Helical" evidence="4">
    <location>
        <begin position="304"/>
        <end position="325"/>
    </location>
</feature>